<dbReference type="KEGG" id="gji:H1R19_04650"/>
<dbReference type="RefSeq" id="WP_219850683.1">
    <property type="nucleotide sequence ID" value="NZ_CP059491.1"/>
</dbReference>
<feature type="domain" description="SGNH hydrolase-type esterase" evidence="5">
    <location>
        <begin position="73"/>
        <end position="307"/>
    </location>
</feature>
<evidence type="ECO:0000313" key="6">
    <source>
        <dbReference type="EMBL" id="QMT02451.1"/>
    </source>
</evidence>
<feature type="region of interest" description="Disordered" evidence="3">
    <location>
        <begin position="35"/>
        <end position="63"/>
    </location>
</feature>
<keyword evidence="2" id="KW-1015">Disulfide bond</keyword>
<sequence>MDARRSSGRRRSPMSTRGVVVAIAVVALAAAGCSSDGTSGEAATPSPAKVTSAQGPPGSSAVSEQNRVRLVNLGDSFASGTGTGPLVEDSPIYCQRSSKNFAHIVAAEEGYDLTDVSCAGADTADFRGSQQEGIPPQLDALDENVDVVTLMIGGNDKKTYGRAIELCGEVAATDLTGSPCTDKYGKSLIDPVEKDIYPAVRQALRDVKAEAPNAEILLAGYPWLLPPTIGCYPEMRIADGDVAMIRDLQTALTTYGRRAAQETGARFVDMSQESEGHDACAGDQRWIEPMTTPGPGAVHPNERGQEAIAEQVRKALAMTPN</sequence>
<organism evidence="6 7">
    <name type="scientific">Gordonia jinghuaiqii</name>
    <dbReference type="NCBI Taxonomy" id="2758710"/>
    <lineage>
        <taxon>Bacteria</taxon>
        <taxon>Bacillati</taxon>
        <taxon>Actinomycetota</taxon>
        <taxon>Actinomycetes</taxon>
        <taxon>Mycobacteriales</taxon>
        <taxon>Gordoniaceae</taxon>
        <taxon>Gordonia</taxon>
    </lineage>
</organism>
<evidence type="ECO:0000256" key="4">
    <source>
        <dbReference type="SAM" id="SignalP"/>
    </source>
</evidence>
<keyword evidence="6" id="KW-0378">Hydrolase</keyword>
<feature type="chain" id="PRO_5039475047" evidence="4">
    <location>
        <begin position="30"/>
        <end position="321"/>
    </location>
</feature>
<reference evidence="7" key="1">
    <citation type="submission" date="2020-07" db="EMBL/GenBank/DDBJ databases">
        <title>novel species isolated from the respiratory tract of Marmot.</title>
        <authorList>
            <person name="Zhang G."/>
        </authorList>
    </citation>
    <scope>NUCLEOTIDE SEQUENCE [LARGE SCALE GENOMIC DNA]</scope>
    <source>
        <strain evidence="7">686</strain>
    </source>
</reference>
<dbReference type="Gene3D" id="3.40.50.1110">
    <property type="entry name" value="SGNH hydrolase"/>
    <property type="match status" value="1"/>
</dbReference>
<dbReference type="PANTHER" id="PTHR37981:SF1">
    <property type="entry name" value="SGNH HYDROLASE-TYPE ESTERASE DOMAIN-CONTAINING PROTEIN"/>
    <property type="match status" value="1"/>
</dbReference>
<dbReference type="GO" id="GO:0019433">
    <property type="term" value="P:triglyceride catabolic process"/>
    <property type="evidence" value="ECO:0007669"/>
    <property type="project" value="TreeGrafter"/>
</dbReference>
<dbReference type="Proteomes" id="UP000515663">
    <property type="component" value="Chromosome"/>
</dbReference>
<evidence type="ECO:0000313" key="7">
    <source>
        <dbReference type="Proteomes" id="UP000515663"/>
    </source>
</evidence>
<feature type="active site" description="Nucleophile" evidence="1">
    <location>
        <position position="76"/>
    </location>
</feature>
<keyword evidence="7" id="KW-1185">Reference proteome</keyword>
<dbReference type="Pfam" id="PF13472">
    <property type="entry name" value="Lipase_GDSL_2"/>
    <property type="match status" value="1"/>
</dbReference>
<gene>
    <name evidence="6" type="ORF">H1R19_04650</name>
</gene>
<dbReference type="SUPFAM" id="SSF52266">
    <property type="entry name" value="SGNH hydrolase"/>
    <property type="match status" value="1"/>
</dbReference>
<dbReference type="AlphaFoldDB" id="A0A7D7R146"/>
<dbReference type="GO" id="GO:0004806">
    <property type="term" value="F:triacylglycerol lipase activity"/>
    <property type="evidence" value="ECO:0007669"/>
    <property type="project" value="TreeGrafter"/>
</dbReference>
<accession>A0A7D7R146</accession>
<dbReference type="InterPro" id="IPR013830">
    <property type="entry name" value="SGNH_hydro"/>
</dbReference>
<protein>
    <submittedName>
        <fullName evidence="6">SGNH/GDSL hydrolase family protein</fullName>
    </submittedName>
</protein>
<name>A0A7D7R146_9ACTN</name>
<dbReference type="InterPro" id="IPR037460">
    <property type="entry name" value="SEST-like"/>
</dbReference>
<feature type="disulfide bond" evidence="2">
    <location>
        <begin position="167"/>
        <end position="180"/>
    </location>
</feature>
<dbReference type="CDD" id="cd01823">
    <property type="entry name" value="SEST_like"/>
    <property type="match status" value="1"/>
</dbReference>
<feature type="disulfide bond" evidence="2">
    <location>
        <begin position="231"/>
        <end position="280"/>
    </location>
</feature>
<feature type="signal peptide" evidence="4">
    <location>
        <begin position="1"/>
        <end position="29"/>
    </location>
</feature>
<dbReference type="EMBL" id="CP059491">
    <property type="protein sequence ID" value="QMT02451.1"/>
    <property type="molecule type" value="Genomic_DNA"/>
</dbReference>
<evidence type="ECO:0000259" key="5">
    <source>
        <dbReference type="Pfam" id="PF13472"/>
    </source>
</evidence>
<proteinExistence type="predicted"/>
<evidence type="ECO:0000256" key="1">
    <source>
        <dbReference type="PIRSR" id="PIRSR637460-1"/>
    </source>
</evidence>
<dbReference type="PANTHER" id="PTHR37981">
    <property type="entry name" value="LIPASE 2"/>
    <property type="match status" value="1"/>
</dbReference>
<evidence type="ECO:0000256" key="3">
    <source>
        <dbReference type="SAM" id="MobiDB-lite"/>
    </source>
</evidence>
<feature type="disulfide bond" evidence="2">
    <location>
        <begin position="94"/>
        <end position="118"/>
    </location>
</feature>
<dbReference type="InterPro" id="IPR036514">
    <property type="entry name" value="SGNH_hydro_sf"/>
</dbReference>
<keyword evidence="4" id="KW-0732">Signal</keyword>
<dbReference type="PROSITE" id="PS51257">
    <property type="entry name" value="PROKAR_LIPOPROTEIN"/>
    <property type="match status" value="1"/>
</dbReference>
<evidence type="ECO:0000256" key="2">
    <source>
        <dbReference type="PIRSR" id="PIRSR637460-2"/>
    </source>
</evidence>
<feature type="active site" evidence="1">
    <location>
        <position position="299"/>
    </location>
</feature>